<dbReference type="Proteomes" id="UP000027471">
    <property type="component" value="Unassembled WGS sequence"/>
</dbReference>
<evidence type="ECO:0000256" key="5">
    <source>
        <dbReference type="ARBA" id="ARBA00022989"/>
    </source>
</evidence>
<comment type="function">
    <text evidence="7">Part of the tripartite ATP-independent periplasmic (TRAP) transport system.</text>
</comment>
<feature type="transmembrane region" description="Helical" evidence="7">
    <location>
        <begin position="373"/>
        <end position="400"/>
    </location>
</feature>
<dbReference type="PANTHER" id="PTHR33362:SF7">
    <property type="entry name" value="SLL1103 PROTEIN"/>
    <property type="match status" value="1"/>
</dbReference>
<comment type="subunit">
    <text evidence="7">The complex comprises the extracytoplasmic solute receptor protein and the two transmembrane proteins.</text>
</comment>
<keyword evidence="4 7" id="KW-0812">Transmembrane</keyword>
<feature type="transmembrane region" description="Helical" evidence="7">
    <location>
        <begin position="100"/>
        <end position="133"/>
    </location>
</feature>
<sequence>MEVELLPIIMGLCLIVGTFSGYPVALVLGGLGVAFLFIGGLPIFTLQLAVSRIFGIMSNWLLLAIPLFVYMGLMLDRSGIAANLLYSFERLLGGVRGGLGIAVALLGVVLAASTGIVGASVVMLGVLALPVLLRENYSPQLATGLVAASGTLGILIPPSIMLVVLGSMLQVSVGDLFKAAFLPGLLLSVLYVAYILILARVRPDMAPPVTSRDRTPGWRAVLELMRDLSGPLVLIGTVLGSILAGVATPTEAAALGAFGATLLALIGRKLDLNGMGEVVYETGKITAMILFVLIGATVFSGVFKALGGDEMIRDAVTGTGLSPFGMMALFMIILFVLGCFLEWIEITFVVLPLFTPIIIDLDFGLGFTPNEQLIWFAIAVAVNLQTSFMTPPFGFSLFYVKGVAPEGTSIGTIYKGAVPFVVLQLIGLASVIFIPYLTIGIVRALG</sequence>
<dbReference type="Pfam" id="PF06808">
    <property type="entry name" value="DctM"/>
    <property type="match status" value="1"/>
</dbReference>
<feature type="transmembrane region" description="Helical" evidence="7">
    <location>
        <begin position="285"/>
        <end position="303"/>
    </location>
</feature>
<feature type="transmembrane region" description="Helical" evidence="7">
    <location>
        <begin position="420"/>
        <end position="442"/>
    </location>
</feature>
<dbReference type="GO" id="GO:0022857">
    <property type="term" value="F:transmembrane transporter activity"/>
    <property type="evidence" value="ECO:0007669"/>
    <property type="project" value="UniProtKB-UniRule"/>
</dbReference>
<keyword evidence="6 7" id="KW-0472">Membrane</keyword>
<dbReference type="EMBL" id="AUNB01000015">
    <property type="protein sequence ID" value="KEO60770.1"/>
    <property type="molecule type" value="Genomic_DNA"/>
</dbReference>
<evidence type="ECO:0000256" key="1">
    <source>
        <dbReference type="ARBA" id="ARBA00004429"/>
    </source>
</evidence>
<evidence type="ECO:0000313" key="9">
    <source>
        <dbReference type="EMBL" id="KEO60770.1"/>
    </source>
</evidence>
<keyword evidence="10" id="KW-1185">Reference proteome</keyword>
<accession>A0A074JY13</accession>
<dbReference type="GO" id="GO:0005886">
    <property type="term" value="C:plasma membrane"/>
    <property type="evidence" value="ECO:0007669"/>
    <property type="project" value="UniProtKB-SubCell"/>
</dbReference>
<evidence type="ECO:0000256" key="4">
    <source>
        <dbReference type="ARBA" id="ARBA00022692"/>
    </source>
</evidence>
<feature type="transmembrane region" description="Helical" evidence="7">
    <location>
        <begin position="180"/>
        <end position="199"/>
    </location>
</feature>
<dbReference type="InterPro" id="IPR004681">
    <property type="entry name" value="TRAP_DctM"/>
</dbReference>
<evidence type="ECO:0000256" key="2">
    <source>
        <dbReference type="ARBA" id="ARBA00022475"/>
    </source>
</evidence>
<reference evidence="9 10" key="1">
    <citation type="journal article" date="2015" name="Antonie Van Leeuwenhoek">
        <title>Thioclava indica sp. nov., isolated from surface seawater of the Indian Ocean.</title>
        <authorList>
            <person name="Liu Y."/>
            <person name="Lai Q."/>
            <person name="Du J."/>
            <person name="Xu H."/>
            <person name="Jiang L."/>
            <person name="Shao Z."/>
        </authorList>
    </citation>
    <scope>NUCLEOTIDE SEQUENCE [LARGE SCALE GENOMIC DNA]</scope>
    <source>
        <strain evidence="9 10">DT23-4</strain>
    </source>
</reference>
<feature type="transmembrane region" description="Helical" evidence="7">
    <location>
        <begin position="343"/>
        <end position="361"/>
    </location>
</feature>
<keyword evidence="5 7" id="KW-1133">Transmembrane helix</keyword>
<gene>
    <name evidence="9" type="ORF">DT23_12455</name>
</gene>
<feature type="transmembrane region" description="Helical" evidence="7">
    <location>
        <begin position="232"/>
        <end position="265"/>
    </location>
</feature>
<feature type="transmembrane region" description="Helical" evidence="7">
    <location>
        <begin position="60"/>
        <end position="80"/>
    </location>
</feature>
<keyword evidence="7" id="KW-0813">Transport</keyword>
<dbReference type="InterPro" id="IPR010656">
    <property type="entry name" value="DctM"/>
</dbReference>
<feature type="transmembrane region" description="Helical" evidence="7">
    <location>
        <begin position="145"/>
        <end position="168"/>
    </location>
</feature>
<feature type="domain" description="TRAP C4-dicarboxylate transport system permease DctM subunit" evidence="8">
    <location>
        <begin position="13"/>
        <end position="437"/>
    </location>
</feature>
<evidence type="ECO:0000256" key="6">
    <source>
        <dbReference type="ARBA" id="ARBA00023136"/>
    </source>
</evidence>
<feature type="transmembrane region" description="Helical" evidence="7">
    <location>
        <begin position="28"/>
        <end position="48"/>
    </location>
</feature>
<keyword evidence="3 7" id="KW-0997">Cell inner membrane</keyword>
<evidence type="ECO:0000313" key="10">
    <source>
        <dbReference type="Proteomes" id="UP000027471"/>
    </source>
</evidence>
<keyword evidence="2" id="KW-1003">Cell membrane</keyword>
<feature type="transmembrane region" description="Helical" evidence="7">
    <location>
        <begin position="315"/>
        <end position="337"/>
    </location>
</feature>
<dbReference type="PANTHER" id="PTHR33362">
    <property type="entry name" value="SIALIC ACID TRAP TRANSPORTER PERMEASE PROTEIN SIAT-RELATED"/>
    <property type="match status" value="1"/>
</dbReference>
<dbReference type="RefSeq" id="WP_038129084.1">
    <property type="nucleotide sequence ID" value="NZ_AUNB01000015.1"/>
</dbReference>
<dbReference type="AlphaFoldDB" id="A0A074JY13"/>
<proteinExistence type="inferred from homology"/>
<evidence type="ECO:0000256" key="7">
    <source>
        <dbReference type="RuleBase" id="RU369079"/>
    </source>
</evidence>
<organism evidence="9 10">
    <name type="scientific">Thioclava indica</name>
    <dbReference type="NCBI Taxonomy" id="1353528"/>
    <lineage>
        <taxon>Bacteria</taxon>
        <taxon>Pseudomonadati</taxon>
        <taxon>Pseudomonadota</taxon>
        <taxon>Alphaproteobacteria</taxon>
        <taxon>Rhodobacterales</taxon>
        <taxon>Paracoccaceae</taxon>
        <taxon>Thioclava</taxon>
    </lineage>
</organism>
<comment type="similarity">
    <text evidence="7">Belongs to the TRAP transporter large permease family.</text>
</comment>
<evidence type="ECO:0000256" key="3">
    <source>
        <dbReference type="ARBA" id="ARBA00022519"/>
    </source>
</evidence>
<protein>
    <recommendedName>
        <fullName evidence="7">TRAP transporter large permease protein</fullName>
    </recommendedName>
</protein>
<dbReference type="NCBIfam" id="TIGR00786">
    <property type="entry name" value="dctM"/>
    <property type="match status" value="1"/>
</dbReference>
<dbReference type="eggNOG" id="COG4664">
    <property type="taxonomic scope" value="Bacteria"/>
</dbReference>
<name>A0A074JY13_9RHOB</name>
<dbReference type="OrthoDB" id="7339120at2"/>
<comment type="caution">
    <text evidence="9">The sequence shown here is derived from an EMBL/GenBank/DDBJ whole genome shotgun (WGS) entry which is preliminary data.</text>
</comment>
<comment type="subcellular location">
    <subcellularLocation>
        <location evidence="1 7">Cell inner membrane</location>
        <topology evidence="1 7">Multi-pass membrane protein</topology>
    </subcellularLocation>
</comment>
<dbReference type="STRING" id="1353528.DT23_12455"/>
<evidence type="ECO:0000259" key="8">
    <source>
        <dbReference type="Pfam" id="PF06808"/>
    </source>
</evidence>